<protein>
    <submittedName>
        <fullName evidence="3">Polar amino acid transport system substrate-binding protein/two-component system, chemotaxis family, CheB/CheR fusion protein</fullName>
        <ecNumber evidence="3">2.1.1.80</ecNumber>
        <ecNumber evidence="3">3.1.1.61</ecNumber>
    </submittedName>
</protein>
<keyword evidence="3" id="KW-0378">Hydrolase</keyword>
<reference evidence="3 4" key="1">
    <citation type="submission" date="2016-12" db="EMBL/GenBank/DDBJ databases">
        <title>Isolation and genomic insights into novel planktonic Zetaproteobacteria from stratified waters of the Chesapeake Bay.</title>
        <authorList>
            <person name="McAllister S.M."/>
            <person name="Kato S."/>
            <person name="Chan C.S."/>
            <person name="Chiu B.K."/>
            <person name="Field E.K."/>
        </authorList>
    </citation>
    <scope>NUCLEOTIDE SEQUENCE [LARGE SCALE GENOMIC DNA]</scope>
    <source>
        <strain evidence="3 4">CP-5</strain>
    </source>
</reference>
<dbReference type="PROSITE" id="PS50887">
    <property type="entry name" value="GGDEF"/>
    <property type="match status" value="1"/>
</dbReference>
<dbReference type="Gene3D" id="3.30.70.270">
    <property type="match status" value="1"/>
</dbReference>
<dbReference type="PANTHER" id="PTHR33121:SF71">
    <property type="entry name" value="OXYGEN SENSOR PROTEIN DOSP"/>
    <property type="match status" value="1"/>
</dbReference>
<keyword evidence="4" id="KW-1185">Reference proteome</keyword>
<keyword evidence="3" id="KW-0489">Methyltransferase</keyword>
<dbReference type="EMBL" id="CP018799">
    <property type="protein sequence ID" value="ATX79878.1"/>
    <property type="molecule type" value="Genomic_DNA"/>
</dbReference>
<dbReference type="Pfam" id="PF00990">
    <property type="entry name" value="GGDEF"/>
    <property type="match status" value="1"/>
</dbReference>
<sequence length="422" mass="46688">MVSSDAGDSFYDEMTGLPNRVLLIDRIKHEIRVAERNRTSLALLHIDPFPFSDINSALGFDVGDELLVQFSERLQAIVRRADTVAHLSSDEFALLMPTVSEELVQTVTAKLLTCFEEPFKVKGESIFLGLNMGIATYPLNCATPEEMMRGAMVAVKDAKARKENVVNYSGHMNQQASENLQIFGALRKAIHSGSLELNFQPQIDIRSEKMVAVEALARWGRANISPLKFIPVAETTGLICDLTEWMLDASLKQAADWKRKGVEHGLSVNISTRDLLNPKFASSVQKKVDEYGVSGYPLTFEVTENSVMQHVNHAVKTLHQLNQAGFRISIDNFGTGYSSLAYLKNIPADELKIDRSFVIGLYNSPANQKLVRAITSLAHEFELTVVAEGVETPEDLELLKLYECDVAQGFLFGEAVAGGQFS</sequence>
<dbReference type="RefSeq" id="WP_100277717.1">
    <property type="nucleotide sequence ID" value="NZ_CP018799.1"/>
</dbReference>
<dbReference type="NCBIfam" id="TIGR00254">
    <property type="entry name" value="GGDEF"/>
    <property type="match status" value="1"/>
</dbReference>
<organism evidence="3 4">
    <name type="scientific">Mariprofundus aestuarium</name>
    <dbReference type="NCBI Taxonomy" id="1921086"/>
    <lineage>
        <taxon>Bacteria</taxon>
        <taxon>Pseudomonadati</taxon>
        <taxon>Pseudomonadota</taxon>
        <taxon>Candidatius Mariprofundia</taxon>
        <taxon>Mariprofundales</taxon>
        <taxon>Mariprofundaceae</taxon>
        <taxon>Mariprofundus</taxon>
    </lineage>
</organism>
<dbReference type="InterPro" id="IPR043128">
    <property type="entry name" value="Rev_trsase/Diguanyl_cyclase"/>
</dbReference>
<dbReference type="EC" id="3.1.1.61" evidence="3"/>
<dbReference type="InterPro" id="IPR001633">
    <property type="entry name" value="EAL_dom"/>
</dbReference>
<gene>
    <name evidence="3" type="ORF">Ga0123461_1464</name>
</gene>
<dbReference type="Gene3D" id="3.20.20.450">
    <property type="entry name" value="EAL domain"/>
    <property type="match status" value="1"/>
</dbReference>
<dbReference type="SUPFAM" id="SSF55073">
    <property type="entry name" value="Nucleotide cyclase"/>
    <property type="match status" value="1"/>
</dbReference>
<dbReference type="CDD" id="cd01949">
    <property type="entry name" value="GGDEF"/>
    <property type="match status" value="1"/>
</dbReference>
<evidence type="ECO:0000313" key="3">
    <source>
        <dbReference type="EMBL" id="ATX79878.1"/>
    </source>
</evidence>
<dbReference type="InterPro" id="IPR035919">
    <property type="entry name" value="EAL_sf"/>
</dbReference>
<keyword evidence="3" id="KW-0808">Transferase</keyword>
<dbReference type="InterPro" id="IPR050706">
    <property type="entry name" value="Cyclic-di-GMP_PDE-like"/>
</dbReference>
<dbReference type="PROSITE" id="PS50883">
    <property type="entry name" value="EAL"/>
    <property type="match status" value="1"/>
</dbReference>
<dbReference type="EC" id="2.1.1.80" evidence="3"/>
<dbReference type="SUPFAM" id="SSF141868">
    <property type="entry name" value="EAL domain-like"/>
    <property type="match status" value="1"/>
</dbReference>
<feature type="domain" description="EAL" evidence="1">
    <location>
        <begin position="179"/>
        <end position="422"/>
    </location>
</feature>
<dbReference type="SMART" id="SM00267">
    <property type="entry name" value="GGDEF"/>
    <property type="match status" value="1"/>
</dbReference>
<dbReference type="GO" id="GO:0008983">
    <property type="term" value="F:protein-glutamate O-methyltransferase activity"/>
    <property type="evidence" value="ECO:0007669"/>
    <property type="project" value="UniProtKB-EC"/>
</dbReference>
<dbReference type="InterPro" id="IPR000160">
    <property type="entry name" value="GGDEF_dom"/>
</dbReference>
<evidence type="ECO:0000313" key="4">
    <source>
        <dbReference type="Proteomes" id="UP000231701"/>
    </source>
</evidence>
<dbReference type="GO" id="GO:0071111">
    <property type="term" value="F:cyclic-guanylate-specific phosphodiesterase activity"/>
    <property type="evidence" value="ECO:0007669"/>
    <property type="project" value="InterPro"/>
</dbReference>
<dbReference type="Proteomes" id="UP000231701">
    <property type="component" value="Chromosome"/>
</dbReference>
<dbReference type="PANTHER" id="PTHR33121">
    <property type="entry name" value="CYCLIC DI-GMP PHOSPHODIESTERASE PDEF"/>
    <property type="match status" value="1"/>
</dbReference>
<dbReference type="GO" id="GO:0032259">
    <property type="term" value="P:methylation"/>
    <property type="evidence" value="ECO:0007669"/>
    <property type="project" value="UniProtKB-KW"/>
</dbReference>
<evidence type="ECO:0000259" key="1">
    <source>
        <dbReference type="PROSITE" id="PS50883"/>
    </source>
</evidence>
<dbReference type="SMART" id="SM00052">
    <property type="entry name" value="EAL"/>
    <property type="match status" value="1"/>
</dbReference>
<dbReference type="Pfam" id="PF00563">
    <property type="entry name" value="EAL"/>
    <property type="match status" value="1"/>
</dbReference>
<proteinExistence type="predicted"/>
<dbReference type="GO" id="GO:0008984">
    <property type="term" value="F:protein-glutamate methylesterase activity"/>
    <property type="evidence" value="ECO:0007669"/>
    <property type="project" value="UniProtKB-EC"/>
</dbReference>
<dbReference type="InterPro" id="IPR029787">
    <property type="entry name" value="Nucleotide_cyclase"/>
</dbReference>
<name>A0A2K8KY37_MARES</name>
<evidence type="ECO:0000259" key="2">
    <source>
        <dbReference type="PROSITE" id="PS50887"/>
    </source>
</evidence>
<dbReference type="CDD" id="cd01948">
    <property type="entry name" value="EAL"/>
    <property type="match status" value="1"/>
</dbReference>
<dbReference type="AlphaFoldDB" id="A0A2K8KY37"/>
<dbReference type="OrthoDB" id="5293040at2"/>
<feature type="domain" description="GGDEF" evidence="2">
    <location>
        <begin position="39"/>
        <end position="171"/>
    </location>
</feature>
<accession>A0A2K8KY37</accession>
<dbReference type="KEGG" id="maes:Ga0123461_1464"/>